<evidence type="ECO:0000313" key="2">
    <source>
        <dbReference type="EMBL" id="GAA1730595.1"/>
    </source>
</evidence>
<dbReference type="PANTHER" id="PTHR38442:SF1">
    <property type="entry name" value="INNER MEMBRANE PROTEIN"/>
    <property type="match status" value="1"/>
</dbReference>
<dbReference type="Proteomes" id="UP001501057">
    <property type="component" value="Unassembled WGS sequence"/>
</dbReference>
<keyword evidence="1" id="KW-1133">Transmembrane helix</keyword>
<organism evidence="2 3">
    <name type="scientific">Aeromicrobium alkaliterrae</name>
    <dbReference type="NCBI Taxonomy" id="302168"/>
    <lineage>
        <taxon>Bacteria</taxon>
        <taxon>Bacillati</taxon>
        <taxon>Actinomycetota</taxon>
        <taxon>Actinomycetes</taxon>
        <taxon>Propionibacteriales</taxon>
        <taxon>Nocardioidaceae</taxon>
        <taxon>Aeromicrobium</taxon>
    </lineage>
</organism>
<dbReference type="RefSeq" id="WP_344198177.1">
    <property type="nucleotide sequence ID" value="NZ_BAAAME010000002.1"/>
</dbReference>
<keyword evidence="1" id="KW-0472">Membrane</keyword>
<accession>A0ABN2JKM3</accession>
<comment type="caution">
    <text evidence="2">The sequence shown here is derived from an EMBL/GenBank/DDBJ whole genome shotgun (WGS) entry which is preliminary data.</text>
</comment>
<dbReference type="EMBL" id="BAAAME010000002">
    <property type="protein sequence ID" value="GAA1730595.1"/>
    <property type="molecule type" value="Genomic_DNA"/>
</dbReference>
<dbReference type="Pfam" id="PF04286">
    <property type="entry name" value="DUF445"/>
    <property type="match status" value="1"/>
</dbReference>
<evidence type="ECO:0000256" key="1">
    <source>
        <dbReference type="SAM" id="Phobius"/>
    </source>
</evidence>
<name>A0ABN2JKM3_9ACTN</name>
<reference evidence="2 3" key="1">
    <citation type="journal article" date="2019" name="Int. J. Syst. Evol. Microbiol.">
        <title>The Global Catalogue of Microorganisms (GCM) 10K type strain sequencing project: providing services to taxonomists for standard genome sequencing and annotation.</title>
        <authorList>
            <consortium name="The Broad Institute Genomics Platform"/>
            <consortium name="The Broad Institute Genome Sequencing Center for Infectious Disease"/>
            <person name="Wu L."/>
            <person name="Ma J."/>
        </authorList>
    </citation>
    <scope>NUCLEOTIDE SEQUENCE [LARGE SCALE GENOMIC DNA]</scope>
    <source>
        <strain evidence="2 3">JCM 13518</strain>
    </source>
</reference>
<feature type="transmembrane region" description="Helical" evidence="1">
    <location>
        <begin position="31"/>
        <end position="47"/>
    </location>
</feature>
<dbReference type="InterPro" id="IPR007383">
    <property type="entry name" value="DUF445"/>
</dbReference>
<keyword evidence="3" id="KW-1185">Reference proteome</keyword>
<keyword evidence="1" id="KW-0812">Transmembrane</keyword>
<dbReference type="PANTHER" id="PTHR38442">
    <property type="entry name" value="INNER MEMBRANE PROTEIN-RELATED"/>
    <property type="match status" value="1"/>
</dbReference>
<feature type="transmembrane region" description="Helical" evidence="1">
    <location>
        <begin position="53"/>
        <end position="79"/>
    </location>
</feature>
<protein>
    <submittedName>
        <fullName evidence="2">DUF445 domain-containing protein</fullName>
    </submittedName>
</protein>
<proteinExistence type="predicted"/>
<gene>
    <name evidence="2" type="ORF">GCM10009710_08990</name>
</gene>
<evidence type="ECO:0000313" key="3">
    <source>
        <dbReference type="Proteomes" id="UP001501057"/>
    </source>
</evidence>
<sequence length="422" mass="46901">MPAETTTSFAMPAELSAKDAERRRSLRRMRVVATSLLVVAAIIFVLTRDGEGWIGYVNATAEAAMVGAIADWFAVTALFRHPLGLPIPHTAIIPRRKESLGESLQDFVVDNFLQPEVVRERVLAVGVADRAGQWLQEPGHAERLVRAGSRIAAHGLDRISDDDVEALVRDVMVPKLSAEPMGPAIGQMITEIVKDGAHTGLVDLVAEELHRWLLSNEAEVAQIVEQRAPWWTPQWVDDRVASRLHLEAVRWVAEIRDDPQHRARAAFDHWLGQLAHDLQFDAATRERADRLKERVLHQPQVVLTAVSLWTSLKGVLSEALTEEGLLRRRAVEEVENLGRRLREDDRLAARVDDLAADVASYTVERHGHELATVISATVSRWDGVETAQRIELHVGRDLQFIRINGTVVGGLAGLVIHTLAHL</sequence>